<dbReference type="SUPFAM" id="SSF52540">
    <property type="entry name" value="P-loop containing nucleoside triphosphate hydrolases"/>
    <property type="match status" value="2"/>
</dbReference>
<dbReference type="Gene3D" id="3.40.50.10810">
    <property type="entry name" value="Tandem AAA-ATPase domain"/>
    <property type="match status" value="1"/>
</dbReference>
<dbReference type="Pfam" id="PF00176">
    <property type="entry name" value="SNF2-rel_dom"/>
    <property type="match status" value="1"/>
</dbReference>
<dbReference type="EMBL" id="CP009511">
    <property type="protein sequence ID" value="AKB61970.1"/>
    <property type="molecule type" value="Genomic_DNA"/>
</dbReference>
<dbReference type="PANTHER" id="PTHR45766">
    <property type="entry name" value="DNA ANNEALING HELICASE AND ENDONUCLEASE ZRANB3 FAMILY MEMBER"/>
    <property type="match status" value="1"/>
</dbReference>
<evidence type="ECO:0000259" key="7">
    <source>
        <dbReference type="PROSITE" id="PS51194"/>
    </source>
</evidence>
<dbReference type="InterPro" id="IPR057342">
    <property type="entry name" value="DEXDc_RapA"/>
</dbReference>
<dbReference type="InterPro" id="IPR027417">
    <property type="entry name" value="P-loop_NTPase"/>
</dbReference>
<proteinExistence type="predicted"/>
<evidence type="ECO:0000256" key="1">
    <source>
        <dbReference type="ARBA" id="ARBA00022741"/>
    </source>
</evidence>
<organism evidence="8 9">
    <name type="scientific">Methanosarcina mazei SarPi</name>
    <dbReference type="NCBI Taxonomy" id="1434115"/>
    <lineage>
        <taxon>Archaea</taxon>
        <taxon>Methanobacteriati</taxon>
        <taxon>Methanobacteriota</taxon>
        <taxon>Stenosarchaea group</taxon>
        <taxon>Methanomicrobia</taxon>
        <taxon>Methanosarcinales</taxon>
        <taxon>Methanosarcinaceae</taxon>
        <taxon>Methanosarcina</taxon>
    </lineage>
</organism>
<dbReference type="PROSITE" id="PS51194">
    <property type="entry name" value="HELICASE_CTER"/>
    <property type="match status" value="1"/>
</dbReference>
<dbReference type="InterPro" id="IPR038718">
    <property type="entry name" value="SNF2-like_sf"/>
</dbReference>
<sequence length="1040" mass="120332">MTLTAEKFQEQIRAQQFDPLTNFKLNVDAYRIHLKHKFDPVSAVSIGKIDPLPHQIEAFVKMMAMLRPSSGIPGRIRMLLADDVGLGKTVMVGLVMKELLLRNKIQRVLVICPSGLQIQWHDELKEKFNEDFTVIKGSIEGNPYAENDRVIISVDTVRNEEKTNLLLSTKWNMVIFDEAHKLKPGNLRYGLAEKISTKTDHLILASATPHDGKVENFLGLVKLIDQEMENAHDNGELKQYLEPLMIRRLKEDIVNFRGKKIFPERSKPKTLQVEYSPEELEFYNGVEDYVRTYYQKAEIGGFSSVVLALYILHRRVSSSIQAGVISLRKRRLNLLRPYTEITEKSEADYICYLDEGDEQRREKAEEEIISATAALTEEELRIECEALDKLIEQGQALLDNAQDRKFQQLKLLVNTIRTEHPKDKIIIFTEFTDTLDFLEKELIKENFLVTKITGGLSPELKKQNSLIFEKRADILLGTEAAGEGLNLQFANIAINYELPWNPNRLEQRIGRIYRYGQKKEVYIYNFKTAFPIDEAVLQKILEKMENIRAIYGSNTIDVIGSMISEKEILEIFRISQGAGSAVDKVDQLFTEKLKVFDEIEQYFIKDSFNLVNVTSLSPDISRCIYNFDIERFFLTWAENNLEVDVQPSRDSQYLVHIPCKTIDSPVICADCGSGKYDDIFINGVFDPDKKGTYLSLGHPAVSCAIDDSLSKCACTIIQAPEKGIVLVYIIRFFDGHGREIYAEPVLLCENESQKTVLDPLKIWEVKGYGQDTSINIESEYYIKCLEDALIDPDFVLRDYINEMESFVRDKNEKDLAREYGFIYTEYNWKIRNQQFKKEEYRQKGLDYLIENVDKRISTLRQEIKELYKENQKAKNISWKLCGPVNIALLVTPQSQTSWNPETEQARINLEKLKKEIELKGMKIVCRYEKEHSRIPEDVSKETVRGYDILSQSKKEKRYIEVKSFSTTNPIQISSNEWRVASQLREDYYLYVVENISKDPNTFPVIIADPYFNLEKYVKKVPIEDYKMVLDKLPDIEYSKS</sequence>
<dbReference type="HOGENOM" id="CLU_009519_0_0_2"/>
<dbReference type="InterPro" id="IPR001650">
    <property type="entry name" value="Helicase_C-like"/>
</dbReference>
<dbReference type="GO" id="GO:0016787">
    <property type="term" value="F:hydrolase activity"/>
    <property type="evidence" value="ECO:0007669"/>
    <property type="project" value="UniProtKB-KW"/>
</dbReference>
<evidence type="ECO:0000256" key="3">
    <source>
        <dbReference type="ARBA" id="ARBA00022806"/>
    </source>
</evidence>
<feature type="coiled-coil region" evidence="5">
    <location>
        <begin position="361"/>
        <end position="404"/>
    </location>
</feature>
<evidence type="ECO:0000256" key="2">
    <source>
        <dbReference type="ARBA" id="ARBA00022801"/>
    </source>
</evidence>
<dbReference type="InterPro" id="IPR014001">
    <property type="entry name" value="Helicase_ATP-bd"/>
</dbReference>
<feature type="domain" description="Helicase C-terminal" evidence="7">
    <location>
        <begin position="408"/>
        <end position="563"/>
    </location>
</feature>
<dbReference type="GO" id="GO:0140097">
    <property type="term" value="F:catalytic activity, acting on DNA"/>
    <property type="evidence" value="ECO:0007669"/>
    <property type="project" value="UniProtKB-ARBA"/>
</dbReference>
<dbReference type="CDD" id="cd18011">
    <property type="entry name" value="DEXDc_RapA"/>
    <property type="match status" value="1"/>
</dbReference>
<keyword evidence="5" id="KW-0175">Coiled coil</keyword>
<dbReference type="Proteomes" id="UP000033116">
    <property type="component" value="Chromosome"/>
</dbReference>
<evidence type="ECO:0000256" key="4">
    <source>
        <dbReference type="ARBA" id="ARBA00022840"/>
    </source>
</evidence>
<dbReference type="Pfam" id="PF00271">
    <property type="entry name" value="Helicase_C"/>
    <property type="match status" value="1"/>
</dbReference>
<dbReference type="InterPro" id="IPR024975">
    <property type="entry name" value="NOV_C"/>
</dbReference>
<dbReference type="AlphaFoldDB" id="A0A0E3R9L2"/>
<accession>A0A0E3R9L2</accession>
<feature type="domain" description="Helicase ATP-binding" evidence="6">
    <location>
        <begin position="69"/>
        <end position="227"/>
    </location>
</feature>
<dbReference type="SMART" id="SM00490">
    <property type="entry name" value="HELICc"/>
    <property type="match status" value="1"/>
</dbReference>
<protein>
    <submittedName>
        <fullName evidence="8">Helicase (Snf2/Rad54 family)</fullName>
    </submittedName>
</protein>
<keyword evidence="4" id="KW-0067">ATP-binding</keyword>
<gene>
    <name evidence="8" type="ORF">MSMAP_1985</name>
</gene>
<dbReference type="GO" id="GO:0004386">
    <property type="term" value="F:helicase activity"/>
    <property type="evidence" value="ECO:0007669"/>
    <property type="project" value="UniProtKB-KW"/>
</dbReference>
<dbReference type="PROSITE" id="PS51192">
    <property type="entry name" value="HELICASE_ATP_BIND_1"/>
    <property type="match status" value="1"/>
</dbReference>
<evidence type="ECO:0000313" key="8">
    <source>
        <dbReference type="EMBL" id="AKB61970.1"/>
    </source>
</evidence>
<keyword evidence="2" id="KW-0378">Hydrolase</keyword>
<dbReference type="InterPro" id="IPR000330">
    <property type="entry name" value="SNF2_N"/>
</dbReference>
<evidence type="ECO:0000256" key="5">
    <source>
        <dbReference type="SAM" id="Coils"/>
    </source>
</evidence>
<dbReference type="SMART" id="SM00487">
    <property type="entry name" value="DEXDc"/>
    <property type="match status" value="1"/>
</dbReference>
<dbReference type="PANTHER" id="PTHR45766:SF6">
    <property type="entry name" value="SWI_SNF-RELATED MATRIX-ASSOCIATED ACTIN-DEPENDENT REGULATOR OF CHROMATIN SUBFAMILY A-LIKE PROTEIN 1"/>
    <property type="match status" value="1"/>
</dbReference>
<dbReference type="InterPro" id="IPR049730">
    <property type="entry name" value="SNF2/RAD54-like_C"/>
</dbReference>
<dbReference type="Pfam" id="PF13020">
    <property type="entry name" value="NOV_C"/>
    <property type="match status" value="1"/>
</dbReference>
<evidence type="ECO:0000259" key="6">
    <source>
        <dbReference type="PROSITE" id="PS51192"/>
    </source>
</evidence>
<reference evidence="8 9" key="1">
    <citation type="submission" date="2014-07" db="EMBL/GenBank/DDBJ databases">
        <title>Methanogenic archaea and the global carbon cycle.</title>
        <authorList>
            <person name="Henriksen J.R."/>
            <person name="Luke J."/>
            <person name="Reinhart S."/>
            <person name="Benedict M.N."/>
            <person name="Youngblut N.D."/>
            <person name="Metcalf M.E."/>
            <person name="Whitaker R.J."/>
            <person name="Metcalf W.W."/>
        </authorList>
    </citation>
    <scope>NUCLEOTIDE SEQUENCE [LARGE SCALE GENOMIC DNA]</scope>
    <source>
        <strain evidence="8 9">SarPi</strain>
    </source>
</reference>
<feature type="coiled-coil region" evidence="5">
    <location>
        <begin position="849"/>
        <end position="876"/>
    </location>
</feature>
<dbReference type="Gene3D" id="3.40.50.300">
    <property type="entry name" value="P-loop containing nucleotide triphosphate hydrolases"/>
    <property type="match status" value="1"/>
</dbReference>
<keyword evidence="1" id="KW-0547">Nucleotide-binding</keyword>
<name>A0A0E3R9L2_METMZ</name>
<evidence type="ECO:0000313" key="9">
    <source>
        <dbReference type="Proteomes" id="UP000033116"/>
    </source>
</evidence>
<dbReference type="PATRIC" id="fig|1434115.4.peg.2550"/>
<dbReference type="CDD" id="cd18793">
    <property type="entry name" value="SF2_C_SNF"/>
    <property type="match status" value="1"/>
</dbReference>
<keyword evidence="3 8" id="KW-0347">Helicase</keyword>
<dbReference type="GO" id="GO:0005524">
    <property type="term" value="F:ATP binding"/>
    <property type="evidence" value="ECO:0007669"/>
    <property type="project" value="UniProtKB-KW"/>
</dbReference>